<sequence>MKLVFSMFRNYQDENSYAGLLYISLYRNIVIYKYFDEELAPLG</sequence>
<gene>
    <name evidence="1" type="ORF">GCM10008013_04630</name>
</gene>
<comment type="caution">
    <text evidence="1">The sequence shown here is derived from an EMBL/GenBank/DDBJ whole genome shotgun (WGS) entry which is preliminary data.</text>
</comment>
<protein>
    <submittedName>
        <fullName evidence="1">Uncharacterized protein</fullName>
    </submittedName>
</protein>
<accession>A0ABQ1Y4F8</accession>
<reference evidence="2" key="1">
    <citation type="journal article" date="2019" name="Int. J. Syst. Evol. Microbiol.">
        <title>The Global Catalogue of Microorganisms (GCM) 10K type strain sequencing project: providing services to taxonomists for standard genome sequencing and annotation.</title>
        <authorList>
            <consortium name="The Broad Institute Genomics Platform"/>
            <consortium name="The Broad Institute Genome Sequencing Center for Infectious Disease"/>
            <person name="Wu L."/>
            <person name="Ma J."/>
        </authorList>
    </citation>
    <scope>NUCLEOTIDE SEQUENCE [LARGE SCALE GENOMIC DNA]</scope>
    <source>
        <strain evidence="2">CGMCC 1.12769</strain>
    </source>
</reference>
<dbReference type="EMBL" id="BMFT01000001">
    <property type="protein sequence ID" value="GGH12263.1"/>
    <property type="molecule type" value="Genomic_DNA"/>
</dbReference>
<evidence type="ECO:0000313" key="2">
    <source>
        <dbReference type="Proteomes" id="UP000659344"/>
    </source>
</evidence>
<dbReference type="Proteomes" id="UP000659344">
    <property type="component" value="Unassembled WGS sequence"/>
</dbReference>
<organism evidence="1 2">
    <name type="scientific">Paenibacillus segetis</name>
    <dbReference type="NCBI Taxonomy" id="1325360"/>
    <lineage>
        <taxon>Bacteria</taxon>
        <taxon>Bacillati</taxon>
        <taxon>Bacillota</taxon>
        <taxon>Bacilli</taxon>
        <taxon>Bacillales</taxon>
        <taxon>Paenibacillaceae</taxon>
        <taxon>Paenibacillus</taxon>
    </lineage>
</organism>
<evidence type="ECO:0000313" key="1">
    <source>
        <dbReference type="EMBL" id="GGH12263.1"/>
    </source>
</evidence>
<name>A0ABQ1Y4F8_9BACL</name>
<keyword evidence="2" id="KW-1185">Reference proteome</keyword>
<proteinExistence type="predicted"/>